<comment type="caution">
    <text evidence="2">The sequence shown here is derived from an EMBL/GenBank/DDBJ whole genome shotgun (WGS) entry which is preliminary data.</text>
</comment>
<feature type="chain" id="PRO_5001492021" description="Hexosyltransferase" evidence="1">
    <location>
        <begin position="22"/>
        <end position="276"/>
    </location>
</feature>
<dbReference type="OrthoDB" id="421979at2759"/>
<keyword evidence="3" id="KW-1185">Reference proteome</keyword>
<sequence length="276" mass="31550">MNLMLLLWMVTCPISPFRSLASANIQNNTATFFILAQNSRFDNFKAASVEQSITKQSERLAKRTQVYIPHLDFPEVTGFWAVWTLFSRIHSLTPSEWYIFLESDSHINGDILFDYLQHLNPREKYFVGHGLRDENPVIIHHFYGYDSPDEEQFLFPDSACGFVLSRGLLDDLAKSLGSSSNPVLSLFSIDAKHEVALYIFIQSNVRLLSSPHLFCPTRGSDCAIFFELLILFIGHVKTRWPPLQTYRAASTPTDRAAQVTRGCAGYTNTFTYQFRE</sequence>
<evidence type="ECO:0000256" key="1">
    <source>
        <dbReference type="SAM" id="SignalP"/>
    </source>
</evidence>
<organism evidence="2 3">
    <name type="scientific">Ancylostoma ceylanicum</name>
    <dbReference type="NCBI Taxonomy" id="53326"/>
    <lineage>
        <taxon>Eukaryota</taxon>
        <taxon>Metazoa</taxon>
        <taxon>Ecdysozoa</taxon>
        <taxon>Nematoda</taxon>
        <taxon>Chromadorea</taxon>
        <taxon>Rhabditida</taxon>
        <taxon>Rhabditina</taxon>
        <taxon>Rhabditomorpha</taxon>
        <taxon>Strongyloidea</taxon>
        <taxon>Ancylostomatidae</taxon>
        <taxon>Ancylostomatinae</taxon>
        <taxon>Ancylostoma</taxon>
    </lineage>
</organism>
<name>A0A016WRB0_9BILA</name>
<dbReference type="STRING" id="53326.A0A016WRB0"/>
<reference evidence="3" key="1">
    <citation type="journal article" date="2015" name="Nat. Genet.">
        <title>The genome and transcriptome of the zoonotic hookworm Ancylostoma ceylanicum identify infection-specific gene families.</title>
        <authorList>
            <person name="Schwarz E.M."/>
            <person name="Hu Y."/>
            <person name="Antoshechkin I."/>
            <person name="Miller M.M."/>
            <person name="Sternberg P.W."/>
            <person name="Aroian R.V."/>
        </authorList>
    </citation>
    <scope>NUCLEOTIDE SEQUENCE</scope>
    <source>
        <strain evidence="3">HY135</strain>
    </source>
</reference>
<keyword evidence="1" id="KW-0732">Signal</keyword>
<dbReference type="EMBL" id="JARK01000141">
    <property type="protein sequence ID" value="EYC42126.1"/>
    <property type="molecule type" value="Genomic_DNA"/>
</dbReference>
<proteinExistence type="predicted"/>
<gene>
    <name evidence="2" type="primary">Acey_s0541.g3175</name>
    <name evidence="2" type="ORF">Y032_0541g3175</name>
</gene>
<feature type="signal peptide" evidence="1">
    <location>
        <begin position="1"/>
        <end position="21"/>
    </location>
</feature>
<evidence type="ECO:0008006" key="4">
    <source>
        <dbReference type="Google" id="ProtNLM"/>
    </source>
</evidence>
<dbReference type="AlphaFoldDB" id="A0A016WRB0"/>
<accession>A0A016WRB0</accession>
<evidence type="ECO:0000313" key="2">
    <source>
        <dbReference type="EMBL" id="EYC42126.1"/>
    </source>
</evidence>
<dbReference type="Proteomes" id="UP000024635">
    <property type="component" value="Unassembled WGS sequence"/>
</dbReference>
<protein>
    <recommendedName>
        <fullName evidence="4">Hexosyltransferase</fullName>
    </recommendedName>
</protein>
<dbReference type="Gene3D" id="3.90.550.50">
    <property type="match status" value="1"/>
</dbReference>
<evidence type="ECO:0000313" key="3">
    <source>
        <dbReference type="Proteomes" id="UP000024635"/>
    </source>
</evidence>